<dbReference type="Pfam" id="PF00852">
    <property type="entry name" value="Glyco_transf_10"/>
    <property type="match status" value="1"/>
</dbReference>
<keyword evidence="10" id="KW-1185">Reference proteome</keyword>
<reference evidence="10" key="1">
    <citation type="submission" date="2021-01" db="EMBL/GenBank/DDBJ databases">
        <title>Caligus Genome Assembly.</title>
        <authorList>
            <person name="Gallardo-Escarate C."/>
        </authorList>
    </citation>
    <scope>NUCLEOTIDE SEQUENCE [LARGE SCALE GENOMIC DNA]</scope>
</reference>
<evidence type="ECO:0000256" key="4">
    <source>
        <dbReference type="ARBA" id="ARBA00022676"/>
    </source>
</evidence>
<dbReference type="EMBL" id="CP045904">
    <property type="protein sequence ID" value="QQP36020.1"/>
    <property type="molecule type" value="Genomic_DNA"/>
</dbReference>
<dbReference type="AlphaFoldDB" id="A0A7T8GQS0"/>
<evidence type="ECO:0000256" key="2">
    <source>
        <dbReference type="ARBA" id="ARBA00004922"/>
    </source>
</evidence>
<protein>
    <recommendedName>
        <fullName evidence="7">Fucosyltransferase</fullName>
        <ecNumber evidence="7">2.4.1.-</ecNumber>
    </recommendedName>
</protein>
<keyword evidence="6 7" id="KW-0333">Golgi apparatus</keyword>
<dbReference type="InterPro" id="IPR055270">
    <property type="entry name" value="Glyco_tran_10_C"/>
</dbReference>
<keyword evidence="4 7" id="KW-0328">Glycosyltransferase</keyword>
<feature type="non-terminal residue" evidence="9">
    <location>
        <position position="221"/>
    </location>
</feature>
<dbReference type="InterPro" id="IPR001503">
    <property type="entry name" value="Glyco_trans_10"/>
</dbReference>
<dbReference type="SUPFAM" id="SSF53756">
    <property type="entry name" value="UDP-Glycosyltransferase/glycogen phosphorylase"/>
    <property type="match status" value="1"/>
</dbReference>
<evidence type="ECO:0000256" key="6">
    <source>
        <dbReference type="ARBA" id="ARBA00023034"/>
    </source>
</evidence>
<dbReference type="PANTHER" id="PTHR48438:SF1">
    <property type="entry name" value="ALPHA-(1,3)-FUCOSYLTRANSFERASE C-RELATED"/>
    <property type="match status" value="1"/>
</dbReference>
<organism evidence="9 10">
    <name type="scientific">Caligus rogercresseyi</name>
    <name type="common">Sea louse</name>
    <dbReference type="NCBI Taxonomy" id="217165"/>
    <lineage>
        <taxon>Eukaryota</taxon>
        <taxon>Metazoa</taxon>
        <taxon>Ecdysozoa</taxon>
        <taxon>Arthropoda</taxon>
        <taxon>Crustacea</taxon>
        <taxon>Multicrustacea</taxon>
        <taxon>Hexanauplia</taxon>
        <taxon>Copepoda</taxon>
        <taxon>Siphonostomatoida</taxon>
        <taxon>Caligidae</taxon>
        <taxon>Caligus</taxon>
    </lineage>
</organism>
<dbReference type="Gene3D" id="3.40.50.11660">
    <property type="entry name" value="Glycosyl transferase family 10, C-terminal domain"/>
    <property type="match status" value="1"/>
</dbReference>
<dbReference type="Proteomes" id="UP000595437">
    <property type="component" value="Chromosome 15"/>
</dbReference>
<sequence>LSKQYKFYLAFENSVCKDYITEKFYDVMQYDVVPVVYGLANYSALAPPHSFIDIRDFKSPKALGEYLTYLDKNDEEYLKYFKWRVNYRVRDLRVSVNKVLRDMCDRLNHVDQIKRSVYSSEEMERPTIKPGSLLYNVFAIQGTWRLQRLGPTDQSPLSAQDNEDIITNRFDSLLVKLQLNLILAIFLQSLSAVSFIETCAIVQFNSAIYENASNCLRALER</sequence>
<keyword evidence="7" id="KW-0812">Transmembrane</keyword>
<dbReference type="GO" id="GO:0000139">
    <property type="term" value="C:Golgi membrane"/>
    <property type="evidence" value="ECO:0007669"/>
    <property type="project" value="UniProtKB-SubCell"/>
</dbReference>
<feature type="domain" description="Fucosyltransferase C-terminal" evidence="8">
    <location>
        <begin position="2"/>
        <end position="115"/>
    </location>
</feature>
<keyword evidence="5 7" id="KW-0808">Transferase</keyword>
<evidence type="ECO:0000256" key="5">
    <source>
        <dbReference type="ARBA" id="ARBA00022679"/>
    </source>
</evidence>
<evidence type="ECO:0000256" key="7">
    <source>
        <dbReference type="RuleBase" id="RU003832"/>
    </source>
</evidence>
<dbReference type="InterPro" id="IPR038577">
    <property type="entry name" value="GT10-like_C_sf"/>
</dbReference>
<keyword evidence="7" id="KW-0472">Membrane</keyword>
<evidence type="ECO:0000313" key="10">
    <source>
        <dbReference type="Proteomes" id="UP000595437"/>
    </source>
</evidence>
<comment type="similarity">
    <text evidence="3 7">Belongs to the glycosyltransferase 10 family.</text>
</comment>
<dbReference type="GO" id="GO:0032580">
    <property type="term" value="C:Golgi cisterna membrane"/>
    <property type="evidence" value="ECO:0007669"/>
    <property type="project" value="UniProtKB-SubCell"/>
</dbReference>
<accession>A0A7T8GQS0</accession>
<evidence type="ECO:0000256" key="1">
    <source>
        <dbReference type="ARBA" id="ARBA00004323"/>
    </source>
</evidence>
<comment type="subcellular location">
    <subcellularLocation>
        <location evidence="1">Golgi apparatus membrane</location>
        <topology evidence="1">Single-pass type II membrane protein</topology>
    </subcellularLocation>
    <subcellularLocation>
        <location evidence="7">Golgi apparatus</location>
        <location evidence="7">Golgi stack membrane</location>
        <topology evidence="7">Single-pass type II membrane protein</topology>
    </subcellularLocation>
</comment>
<dbReference type="UniPathway" id="UPA00378"/>
<evidence type="ECO:0000313" key="9">
    <source>
        <dbReference type="EMBL" id="QQP36020.1"/>
    </source>
</evidence>
<dbReference type="PANTHER" id="PTHR48438">
    <property type="entry name" value="ALPHA-(1,3)-FUCOSYLTRANSFERASE C-RELATED"/>
    <property type="match status" value="1"/>
</dbReference>
<comment type="pathway">
    <text evidence="2">Protein modification; protein glycosylation.</text>
</comment>
<evidence type="ECO:0000259" key="8">
    <source>
        <dbReference type="Pfam" id="PF00852"/>
    </source>
</evidence>
<dbReference type="OrthoDB" id="427096at2759"/>
<gene>
    <name evidence="9" type="ORF">FKW44_020991</name>
</gene>
<dbReference type="GO" id="GO:0008417">
    <property type="term" value="F:fucosyltransferase activity"/>
    <property type="evidence" value="ECO:0007669"/>
    <property type="project" value="InterPro"/>
</dbReference>
<evidence type="ECO:0000256" key="3">
    <source>
        <dbReference type="ARBA" id="ARBA00008919"/>
    </source>
</evidence>
<name>A0A7T8GQS0_CALRO</name>
<proteinExistence type="inferred from homology"/>
<dbReference type="EC" id="2.4.1.-" evidence="7"/>